<dbReference type="Pfam" id="PF21956">
    <property type="entry name" value="DUF6922"/>
    <property type="match status" value="1"/>
</dbReference>
<dbReference type="EMBL" id="SPNC01000226">
    <property type="protein sequence ID" value="TFH93991.1"/>
    <property type="molecule type" value="Genomic_DNA"/>
</dbReference>
<accession>A0A4Y8WM28</accession>
<dbReference type="AlphaFoldDB" id="A0A4Y8WM28"/>
<sequence length="95" mass="11368">MASRNEQIPKISPSLLWEYDLSSFDWWASRKLVVQRVIERGWKSDYEAAYKLYGGKKGFREIIKEIPYLSPIDMNFVCNYFDLTKEELQCYTNQQ</sequence>
<name>A0A4Y8WM28_9PORP</name>
<evidence type="ECO:0000259" key="1">
    <source>
        <dbReference type="Pfam" id="PF21956"/>
    </source>
</evidence>
<evidence type="ECO:0000313" key="3">
    <source>
        <dbReference type="Proteomes" id="UP000297225"/>
    </source>
</evidence>
<reference evidence="2 3" key="1">
    <citation type="submission" date="2019-03" db="EMBL/GenBank/DDBJ databases">
        <title>Porphyromonas levii Isolated from the Uterus of Dairy Cows.</title>
        <authorList>
            <person name="Francis A.M."/>
        </authorList>
    </citation>
    <scope>NUCLEOTIDE SEQUENCE [LARGE SCALE GENOMIC DNA]</scope>
    <source>
        <strain evidence="2 3">AF5678</strain>
    </source>
</reference>
<dbReference type="OrthoDB" id="1364214at2"/>
<dbReference type="Proteomes" id="UP000297225">
    <property type="component" value="Unassembled WGS sequence"/>
</dbReference>
<feature type="domain" description="DUF6922" evidence="1">
    <location>
        <begin position="11"/>
        <end position="62"/>
    </location>
</feature>
<protein>
    <recommendedName>
        <fullName evidence="1">DUF6922 domain-containing protein</fullName>
    </recommendedName>
</protein>
<dbReference type="RefSeq" id="WP_134849885.1">
    <property type="nucleotide sequence ID" value="NZ_CP197400.1"/>
</dbReference>
<dbReference type="InterPro" id="IPR053830">
    <property type="entry name" value="DUF6922"/>
</dbReference>
<gene>
    <name evidence="2" type="ORF">E4P47_09415</name>
</gene>
<keyword evidence="3" id="KW-1185">Reference proteome</keyword>
<comment type="caution">
    <text evidence="2">The sequence shown here is derived from an EMBL/GenBank/DDBJ whole genome shotgun (WGS) entry which is preliminary data.</text>
</comment>
<evidence type="ECO:0000313" key="2">
    <source>
        <dbReference type="EMBL" id="TFH93991.1"/>
    </source>
</evidence>
<organism evidence="2 3">
    <name type="scientific">Porphyromonas levii</name>
    <dbReference type="NCBI Taxonomy" id="28114"/>
    <lineage>
        <taxon>Bacteria</taxon>
        <taxon>Pseudomonadati</taxon>
        <taxon>Bacteroidota</taxon>
        <taxon>Bacteroidia</taxon>
        <taxon>Bacteroidales</taxon>
        <taxon>Porphyromonadaceae</taxon>
        <taxon>Porphyromonas</taxon>
    </lineage>
</organism>
<proteinExistence type="predicted"/>